<evidence type="ECO:0000313" key="14">
    <source>
        <dbReference type="Proteomes" id="UP000256970"/>
    </source>
</evidence>
<gene>
    <name evidence="13" type="ORF">BQ4739_LOCUS1790</name>
</gene>
<evidence type="ECO:0000256" key="4">
    <source>
        <dbReference type="ARBA" id="ARBA00022547"/>
    </source>
</evidence>
<feature type="transmembrane region" description="Helical" evidence="12">
    <location>
        <begin position="47"/>
        <end position="66"/>
    </location>
</feature>
<organism evidence="13 14">
    <name type="scientific">Tetradesmus obliquus</name>
    <name type="common">Green alga</name>
    <name type="synonym">Acutodesmus obliquus</name>
    <dbReference type="NCBI Taxonomy" id="3088"/>
    <lineage>
        <taxon>Eukaryota</taxon>
        <taxon>Viridiplantae</taxon>
        <taxon>Chlorophyta</taxon>
        <taxon>core chlorophytes</taxon>
        <taxon>Chlorophyceae</taxon>
        <taxon>CS clade</taxon>
        <taxon>Sphaeropleales</taxon>
        <taxon>Scenedesmaceae</taxon>
        <taxon>Tetradesmus</taxon>
    </lineage>
</organism>
<keyword evidence="6 11" id="KW-0375">Hydrogen ion transport</keyword>
<protein>
    <recommendedName>
        <fullName evidence="15">ATP synthase subunit b', chloroplastic</fullName>
    </recommendedName>
</protein>
<evidence type="ECO:0000256" key="3">
    <source>
        <dbReference type="ARBA" id="ARBA00022448"/>
    </source>
</evidence>
<evidence type="ECO:0000256" key="1">
    <source>
        <dbReference type="ARBA" id="ARBA00004167"/>
    </source>
</evidence>
<dbReference type="CDD" id="cd06503">
    <property type="entry name" value="ATP-synt_Fo_b"/>
    <property type="match status" value="1"/>
</dbReference>
<evidence type="ECO:0000256" key="2">
    <source>
        <dbReference type="ARBA" id="ARBA00005513"/>
    </source>
</evidence>
<dbReference type="InterPro" id="IPR002146">
    <property type="entry name" value="ATP_synth_b/b'su_bac/chlpt"/>
</dbReference>
<proteinExistence type="inferred from homology"/>
<dbReference type="InterPro" id="IPR050059">
    <property type="entry name" value="ATP_synthase_B_chain"/>
</dbReference>
<dbReference type="GO" id="GO:0046961">
    <property type="term" value="F:proton-transporting ATPase activity, rotational mechanism"/>
    <property type="evidence" value="ECO:0007669"/>
    <property type="project" value="TreeGrafter"/>
</dbReference>
<keyword evidence="4 11" id="KW-0138">CF(0)</keyword>
<evidence type="ECO:0000256" key="6">
    <source>
        <dbReference type="ARBA" id="ARBA00022781"/>
    </source>
</evidence>
<keyword evidence="14" id="KW-1185">Reference proteome</keyword>
<comment type="subcellular location">
    <subcellularLocation>
        <location evidence="1">Membrane</location>
        <topology evidence="1">Single-pass membrane protein</topology>
    </subcellularLocation>
</comment>
<dbReference type="GO" id="GO:0015986">
    <property type="term" value="P:proton motive force-driven ATP synthesis"/>
    <property type="evidence" value="ECO:0007669"/>
    <property type="project" value="InterPro"/>
</dbReference>
<dbReference type="Proteomes" id="UP000256970">
    <property type="component" value="Unassembled WGS sequence"/>
</dbReference>
<keyword evidence="9 12" id="KW-0472">Membrane</keyword>
<evidence type="ECO:0000256" key="10">
    <source>
        <dbReference type="ARBA" id="ARBA00025198"/>
    </source>
</evidence>
<accession>A0A383V6P9</accession>
<comment type="similarity">
    <text evidence="2 11">Belongs to the ATPase B chain family.</text>
</comment>
<keyword evidence="5 11" id="KW-0812">Transmembrane</keyword>
<evidence type="ECO:0000256" key="11">
    <source>
        <dbReference type="RuleBase" id="RU003848"/>
    </source>
</evidence>
<dbReference type="PANTHER" id="PTHR33445:SF2">
    <property type="entry name" value="ATP SYNTHASE SUBUNIT B', CHLOROPLASTIC"/>
    <property type="match status" value="1"/>
</dbReference>
<feature type="transmembrane region" description="Helical" evidence="12">
    <location>
        <begin position="12"/>
        <end position="35"/>
    </location>
</feature>
<evidence type="ECO:0000256" key="8">
    <source>
        <dbReference type="ARBA" id="ARBA00023065"/>
    </source>
</evidence>
<evidence type="ECO:0000256" key="9">
    <source>
        <dbReference type="ARBA" id="ARBA00023136"/>
    </source>
</evidence>
<dbReference type="HAMAP" id="MF_01398">
    <property type="entry name" value="ATP_synth_b_bprime"/>
    <property type="match status" value="1"/>
</dbReference>
<name>A0A383V6P9_TETOB</name>
<evidence type="ECO:0000256" key="12">
    <source>
        <dbReference type="SAM" id="Phobius"/>
    </source>
</evidence>
<evidence type="ECO:0000256" key="5">
    <source>
        <dbReference type="ARBA" id="ARBA00022692"/>
    </source>
</evidence>
<dbReference type="GO" id="GO:0045259">
    <property type="term" value="C:proton-transporting ATP synthase complex"/>
    <property type="evidence" value="ECO:0007669"/>
    <property type="project" value="UniProtKB-KW"/>
</dbReference>
<evidence type="ECO:0000256" key="7">
    <source>
        <dbReference type="ARBA" id="ARBA00022989"/>
    </source>
</evidence>
<keyword evidence="3 11" id="KW-0813">Transport</keyword>
<reference evidence="13 14" key="1">
    <citation type="submission" date="2016-10" db="EMBL/GenBank/DDBJ databases">
        <authorList>
            <person name="Cai Z."/>
        </authorList>
    </citation>
    <scope>NUCLEOTIDE SEQUENCE [LARGE SCALE GENOMIC DNA]</scope>
</reference>
<comment type="function">
    <text evidence="10">F(1)F(0) ATP synthase produces ATP from ADP in the presence of a proton or sodium gradient. F-type ATPases consist of two structural domains, F(1) containing the extramembraneous catalytic core and F(0) containing the membrane proton channel, linked together by a central stalk and a peripheral stalk. During catalysis, ATP synthesis in the catalytic domain of F(1) is coupled via a rotary mechanism of the central stalk subunits to proton translocation.</text>
</comment>
<dbReference type="PANTHER" id="PTHR33445">
    <property type="entry name" value="ATP SYNTHASE SUBUNIT B', CHLOROPLASTIC"/>
    <property type="match status" value="1"/>
</dbReference>
<dbReference type="STRING" id="3088.A0A383V6P9"/>
<dbReference type="AlphaFoldDB" id="A0A383V6P9"/>
<dbReference type="EMBL" id="FNXT01000133">
    <property type="protein sequence ID" value="SZX61278.1"/>
    <property type="molecule type" value="Genomic_DNA"/>
</dbReference>
<evidence type="ECO:0000313" key="13">
    <source>
        <dbReference type="EMBL" id="SZX61278.1"/>
    </source>
</evidence>
<keyword evidence="8 11" id="KW-0406">Ion transport</keyword>
<evidence type="ECO:0008006" key="15">
    <source>
        <dbReference type="Google" id="ProtNLM"/>
    </source>
</evidence>
<keyword evidence="7 12" id="KW-1133">Transmembrane helix</keyword>
<sequence length="197" mass="21383">MVVRASGQKQQLPAVVKPAIATAVANIIMAMPAAAEAGKLFDFNLTLPIMAGEILLLMVFLEKFWFTPVGKVLDERDALLRNQLGSVLDERDALLRNQLGSVKDGSSELAALTAEAEKLIKDARSEVSAMVNAKKSEKQSELDKVYNDAKMKVTRETESAIAAMEKESEGLLKSLDAQAEKISSEVLKRVLPEGVKV</sequence>
<dbReference type="Pfam" id="PF00430">
    <property type="entry name" value="ATP-synt_B"/>
    <property type="match status" value="1"/>
</dbReference>